<dbReference type="KEGG" id="sky:D0C37_29950"/>
<proteinExistence type="predicted"/>
<evidence type="ECO:0000256" key="2">
    <source>
        <dbReference type="SAM" id="Phobius"/>
    </source>
</evidence>
<feature type="transmembrane region" description="Helical" evidence="2">
    <location>
        <begin position="49"/>
        <end position="74"/>
    </location>
</feature>
<keyword evidence="2" id="KW-0472">Membrane</keyword>
<keyword evidence="2" id="KW-1133">Transmembrane helix</keyword>
<evidence type="ECO:0000256" key="1">
    <source>
        <dbReference type="SAM" id="MobiDB-lite"/>
    </source>
</evidence>
<dbReference type="AlphaFoldDB" id="A0A385DKV3"/>
<accession>A0A385DKV3</accession>
<dbReference type="Proteomes" id="UP000259636">
    <property type="component" value="Chromosome"/>
</dbReference>
<gene>
    <name evidence="3" type="ORF">D0C37_29950</name>
</gene>
<dbReference type="InterPro" id="IPR045512">
    <property type="entry name" value="DUF6480"/>
</dbReference>
<dbReference type="Pfam" id="PF20088">
    <property type="entry name" value="DUF6480"/>
    <property type="match status" value="1"/>
</dbReference>
<sequence length="76" mass="7722">MSAHAITAKSRVTPGMKGGGGPHPQETPPAEDGVGGTGPRETWNPTKGWAVGPLTAIVVVSLLVAGFFLAYAIIIL</sequence>
<reference evidence="3 4" key="1">
    <citation type="submission" date="2018-08" db="EMBL/GenBank/DDBJ databases">
        <authorList>
            <person name="Ferrada E.E."/>
            <person name="Latorre B.A."/>
        </authorList>
    </citation>
    <scope>NUCLEOTIDE SEQUENCE [LARGE SCALE GENOMIC DNA]</scope>
    <source>
        <strain evidence="3 4">VK-A60T</strain>
    </source>
</reference>
<evidence type="ECO:0000313" key="4">
    <source>
        <dbReference type="Proteomes" id="UP000259636"/>
    </source>
</evidence>
<dbReference type="RefSeq" id="WP_117350674.1">
    <property type="nucleotide sequence ID" value="NZ_CP031742.1"/>
</dbReference>
<keyword evidence="2" id="KW-0812">Transmembrane</keyword>
<dbReference type="GeneID" id="300118347"/>
<name>A0A385DKV3_9ACTN</name>
<evidence type="ECO:0000313" key="3">
    <source>
        <dbReference type="EMBL" id="AXQ58411.1"/>
    </source>
</evidence>
<dbReference type="EMBL" id="CP031742">
    <property type="protein sequence ID" value="AXQ58411.1"/>
    <property type="molecule type" value="Genomic_DNA"/>
</dbReference>
<protein>
    <submittedName>
        <fullName evidence="3">Uncharacterized protein</fullName>
    </submittedName>
</protein>
<organism evidence="3 4">
    <name type="scientific">Streptomyces koyangensis</name>
    <dbReference type="NCBI Taxonomy" id="188770"/>
    <lineage>
        <taxon>Bacteria</taxon>
        <taxon>Bacillati</taxon>
        <taxon>Actinomycetota</taxon>
        <taxon>Actinomycetes</taxon>
        <taxon>Kitasatosporales</taxon>
        <taxon>Streptomycetaceae</taxon>
        <taxon>Streptomyces</taxon>
        <taxon>Streptomyces aurantiacus group</taxon>
    </lineage>
</organism>
<feature type="region of interest" description="Disordered" evidence="1">
    <location>
        <begin position="1"/>
        <end position="44"/>
    </location>
</feature>